<protein>
    <submittedName>
        <fullName evidence="3">Uncharacterized protein</fullName>
    </submittedName>
</protein>
<gene>
    <name evidence="3" type="ORF">pJD12_680</name>
</gene>
<feature type="compositionally biased region" description="Low complexity" evidence="1">
    <location>
        <begin position="54"/>
        <end position="79"/>
    </location>
</feature>
<keyword evidence="2" id="KW-1133">Transmembrane helix</keyword>
<feature type="compositionally biased region" description="Polar residues" evidence="1">
    <location>
        <begin position="85"/>
        <end position="97"/>
    </location>
</feature>
<keyword evidence="2" id="KW-0812">Transmembrane</keyword>
<feature type="region of interest" description="Disordered" evidence="1">
    <location>
        <begin position="36"/>
        <end position="136"/>
    </location>
</feature>
<keyword evidence="3" id="KW-0614">Plasmid</keyword>
<organism evidence="3">
    <name type="scientific">Micrococcus sp. MG-2010-D12</name>
    <dbReference type="NCBI Taxonomy" id="936902"/>
    <lineage>
        <taxon>Bacteria</taxon>
        <taxon>Bacillati</taxon>
        <taxon>Actinomycetota</taxon>
        <taxon>Actinomycetes</taxon>
        <taxon>Micrococcales</taxon>
        <taxon>Micrococcaceae</taxon>
        <taxon>Micrococcus</taxon>
    </lineage>
</organism>
<evidence type="ECO:0000256" key="2">
    <source>
        <dbReference type="SAM" id="Phobius"/>
    </source>
</evidence>
<feature type="transmembrane region" description="Helical" evidence="2">
    <location>
        <begin position="20"/>
        <end position="38"/>
    </location>
</feature>
<geneLocation type="plasmid" evidence="3">
    <name>pJD12</name>
</geneLocation>
<feature type="compositionally biased region" description="Low complexity" evidence="1">
    <location>
        <begin position="98"/>
        <end position="112"/>
    </location>
</feature>
<proteinExistence type="predicted"/>
<evidence type="ECO:0000313" key="3">
    <source>
        <dbReference type="EMBL" id="AKF15844.1"/>
    </source>
</evidence>
<evidence type="ECO:0000256" key="1">
    <source>
        <dbReference type="SAM" id="MobiDB-lite"/>
    </source>
</evidence>
<dbReference type="AlphaFoldDB" id="A0A0F6WFK3"/>
<keyword evidence="2" id="KW-0472">Membrane</keyword>
<sequence>MSRTDTTRHPQDPQPRTGRAWPFLVGALAAAGAGAWLLTGTPSEQAPEGPAPTPTAAASSTAGAWPQPSASTAPASAASQETNRETTPSTGPSKSGNAQVSPSSVSAARSSQIEVEKAAQERAVQGLDPDARKRAEDVASRFAQAMNARTWQTSRQQWREALAPTVSPELLKTLDVDRDWESDAQHRFVQAKASTSVQVLESRAQTVQGERVDVALMVATETTGEDPWVTAPRTERPMTVVVDTTQNRVVEQIDMTPHGGL</sequence>
<feature type="region of interest" description="Disordered" evidence="1">
    <location>
        <begin position="1"/>
        <end position="23"/>
    </location>
</feature>
<name>A0A0F6WFK3_9MICC</name>
<reference evidence="3" key="1">
    <citation type="journal article" date="2015" name="Genome Announc.">
        <title>Complete Genome Sequence of the Linear Plasmid pJD12 Hosted by Micrococcus sp. D12, Isolated from a High-Altitude Volcanic Lake in Argentina.</title>
        <authorList>
            <person name="Dib J.R."/>
            <person name="Angelov A."/>
            <person name="Liebl W."/>
            <person name="Dobber J."/>
            <person name="Voget S."/>
            <person name="Schuldes J."/>
            <person name="Gorriti M."/>
            <person name="Farias M.E."/>
            <person name="Meinhardt F."/>
            <person name="Daniel R."/>
        </authorList>
    </citation>
    <scope>NUCLEOTIDE SEQUENCE</scope>
    <source>
        <strain evidence="3">MG-2010-D12</strain>
        <plasmid evidence="3">pJD12</plasmid>
    </source>
</reference>
<accession>A0A0F6WFK3</accession>
<dbReference type="EMBL" id="KR152226">
    <property type="protein sequence ID" value="AKF15844.1"/>
    <property type="molecule type" value="Genomic_DNA"/>
</dbReference>
<feature type="compositionally biased region" description="Basic and acidic residues" evidence="1">
    <location>
        <begin position="1"/>
        <end position="11"/>
    </location>
</feature>